<comment type="similarity">
    <text evidence="1">Belongs to the ZPR1 family.</text>
</comment>
<dbReference type="Gene3D" id="2.60.120.1040">
    <property type="entry name" value="ZPR1, A/B domain"/>
    <property type="match status" value="1"/>
</dbReference>
<keyword evidence="3" id="KW-0863">Zinc-finger</keyword>
<dbReference type="InterPro" id="IPR056180">
    <property type="entry name" value="ZPR1_jr_dom"/>
</dbReference>
<dbReference type="Pfam" id="PF22794">
    <property type="entry name" value="jr-ZPR1"/>
    <property type="match status" value="1"/>
</dbReference>
<dbReference type="AlphaFoldDB" id="A0A2R7Y4M1"/>
<keyword evidence="4" id="KW-0862">Zinc</keyword>
<dbReference type="PANTHER" id="PTHR10876">
    <property type="entry name" value="ZINC FINGER PROTEIN ZPR1"/>
    <property type="match status" value="1"/>
</dbReference>
<evidence type="ECO:0000313" key="7">
    <source>
        <dbReference type="Proteomes" id="UP000244093"/>
    </source>
</evidence>
<dbReference type="Proteomes" id="UP000244093">
    <property type="component" value="Unassembled WGS sequence"/>
</dbReference>
<feature type="domain" description="Zinc finger ZPR1-type" evidence="5">
    <location>
        <begin position="22"/>
        <end position="173"/>
    </location>
</feature>
<reference evidence="6 7" key="1">
    <citation type="journal article" date="2018" name="Syst. Appl. Microbiol.">
        <title>A new symbiotic nanoarchaeote (Candidatus Nanoclepta minutus) and its host (Zestosphaera tikiterensis gen. nov., sp. nov.) from a New Zealand hot spring.</title>
        <authorList>
            <person name="St John E."/>
            <person name="Liu Y."/>
            <person name="Podar M."/>
            <person name="Stott M.B."/>
            <person name="Meneghin J."/>
            <person name="Chen Z."/>
            <person name="Lagutin K."/>
            <person name="Mitchell K."/>
            <person name="Reysenbach A.L."/>
        </authorList>
    </citation>
    <scope>NUCLEOTIDE SEQUENCE [LARGE SCALE GENOMIC DNA]</scope>
    <source>
        <strain evidence="6">NZ3</strain>
    </source>
</reference>
<dbReference type="InterPro" id="IPR004470">
    <property type="entry name" value="ZPR1-like_arc"/>
</dbReference>
<proteinExistence type="inferred from homology"/>
<dbReference type="InterPro" id="IPR040141">
    <property type="entry name" value="ZPR1"/>
</dbReference>
<protein>
    <recommendedName>
        <fullName evidence="5">Zinc finger ZPR1-type domain-containing protein</fullName>
    </recommendedName>
</protein>
<dbReference type="GO" id="GO:0008270">
    <property type="term" value="F:zinc ion binding"/>
    <property type="evidence" value="ECO:0007669"/>
    <property type="project" value="UniProtKB-KW"/>
</dbReference>
<evidence type="ECO:0000256" key="4">
    <source>
        <dbReference type="ARBA" id="ARBA00022833"/>
    </source>
</evidence>
<evidence type="ECO:0000256" key="3">
    <source>
        <dbReference type="ARBA" id="ARBA00022771"/>
    </source>
</evidence>
<dbReference type="InterPro" id="IPR042451">
    <property type="entry name" value="ZPR1_A/B_dom"/>
</dbReference>
<dbReference type="EMBL" id="NBVN01000004">
    <property type="protein sequence ID" value="PUA32433.1"/>
    <property type="molecule type" value="Genomic_DNA"/>
</dbReference>
<dbReference type="SMART" id="SM00709">
    <property type="entry name" value="Zpr1"/>
    <property type="match status" value="1"/>
</dbReference>
<gene>
    <name evidence="6" type="ORF">B7O98_07200</name>
</gene>
<accession>A0A2R7Y4M1</accession>
<evidence type="ECO:0000259" key="5">
    <source>
        <dbReference type="SMART" id="SM00709"/>
    </source>
</evidence>
<evidence type="ECO:0000256" key="2">
    <source>
        <dbReference type="ARBA" id="ARBA00022723"/>
    </source>
</evidence>
<dbReference type="NCBIfam" id="TIGR00310">
    <property type="entry name" value="ZPR1_znf"/>
    <property type="match status" value="1"/>
</dbReference>
<evidence type="ECO:0000313" key="6">
    <source>
        <dbReference type="EMBL" id="PUA32433.1"/>
    </source>
</evidence>
<organism evidence="6 7">
    <name type="scientific">Zestosphaera tikiterensis</name>
    <dbReference type="NCBI Taxonomy" id="1973259"/>
    <lineage>
        <taxon>Archaea</taxon>
        <taxon>Thermoproteota</taxon>
        <taxon>Thermoprotei</taxon>
        <taxon>Desulfurococcales</taxon>
        <taxon>Desulfurococcaceae</taxon>
        <taxon>Zestosphaera</taxon>
    </lineage>
</organism>
<keyword evidence="2" id="KW-0479">Metal-binding</keyword>
<sequence length="184" mass="20273">MVNIIWRWEAVEELKPIYEDEVECPVCGGKTLKYSVYTYVVPLAGEVVMEVWKCGVCGYRKSNVGLAGVGKAKRLKISVNTDRELRALVIKSSTARIEIPELGIEVVPGPAAEGYITTVEGVLEKILDNMPSECFNESHECHNVVVKIVDAMNAKLKFTLILEDPLGRSALVGENVPIVEEPLT</sequence>
<dbReference type="PANTHER" id="PTHR10876:SF0">
    <property type="entry name" value="ZINC FINGER PROTEIN ZPR1"/>
    <property type="match status" value="1"/>
</dbReference>
<evidence type="ECO:0000256" key="1">
    <source>
        <dbReference type="ARBA" id="ARBA00008354"/>
    </source>
</evidence>
<dbReference type="NCBIfam" id="TIGR00340">
    <property type="entry name" value="zpr1_rel"/>
    <property type="match status" value="1"/>
</dbReference>
<name>A0A2R7Y4M1_9CREN</name>
<comment type="caution">
    <text evidence="6">The sequence shown here is derived from an EMBL/GenBank/DDBJ whole genome shotgun (WGS) entry which is preliminary data.</text>
</comment>
<dbReference type="InterPro" id="IPR004457">
    <property type="entry name" value="Znf_ZPR1"/>
</dbReference>